<dbReference type="Gene3D" id="1.20.120.350">
    <property type="entry name" value="Voltage-gated potassium channels. Chain C"/>
    <property type="match status" value="1"/>
</dbReference>
<keyword evidence="2 5" id="KW-0812">Transmembrane</keyword>
<evidence type="ECO:0000256" key="2">
    <source>
        <dbReference type="ARBA" id="ARBA00022692"/>
    </source>
</evidence>
<evidence type="ECO:0000256" key="3">
    <source>
        <dbReference type="ARBA" id="ARBA00022989"/>
    </source>
</evidence>
<name>A0AA36MTQ3_9DINO</name>
<reference evidence="7" key="1">
    <citation type="submission" date="2023-08" db="EMBL/GenBank/DDBJ databases">
        <authorList>
            <person name="Chen Y."/>
            <person name="Shah S."/>
            <person name="Dougan E. K."/>
            <person name="Thang M."/>
            <person name="Chan C."/>
        </authorList>
    </citation>
    <scope>NUCLEOTIDE SEQUENCE</scope>
</reference>
<protein>
    <recommendedName>
        <fullName evidence="6">Ion transport domain-containing protein</fullName>
    </recommendedName>
</protein>
<evidence type="ECO:0000256" key="1">
    <source>
        <dbReference type="ARBA" id="ARBA00004141"/>
    </source>
</evidence>
<dbReference type="Pfam" id="PF00520">
    <property type="entry name" value="Ion_trans"/>
    <property type="match status" value="1"/>
</dbReference>
<organism evidence="7 8">
    <name type="scientific">Effrenium voratum</name>
    <dbReference type="NCBI Taxonomy" id="2562239"/>
    <lineage>
        <taxon>Eukaryota</taxon>
        <taxon>Sar</taxon>
        <taxon>Alveolata</taxon>
        <taxon>Dinophyceae</taxon>
        <taxon>Suessiales</taxon>
        <taxon>Symbiodiniaceae</taxon>
        <taxon>Effrenium</taxon>
    </lineage>
</organism>
<evidence type="ECO:0000259" key="6">
    <source>
        <dbReference type="Pfam" id="PF00520"/>
    </source>
</evidence>
<dbReference type="GO" id="GO:0001518">
    <property type="term" value="C:voltage-gated sodium channel complex"/>
    <property type="evidence" value="ECO:0007669"/>
    <property type="project" value="TreeGrafter"/>
</dbReference>
<proteinExistence type="predicted"/>
<accession>A0AA36MTQ3</accession>
<dbReference type="GO" id="GO:0005248">
    <property type="term" value="F:voltage-gated sodium channel activity"/>
    <property type="evidence" value="ECO:0007669"/>
    <property type="project" value="TreeGrafter"/>
</dbReference>
<comment type="caution">
    <text evidence="7">The sequence shown here is derived from an EMBL/GenBank/DDBJ whole genome shotgun (WGS) entry which is preliminary data.</text>
</comment>
<dbReference type="InterPro" id="IPR043203">
    <property type="entry name" value="VGCC_Ca_Na"/>
</dbReference>
<dbReference type="PANTHER" id="PTHR10037">
    <property type="entry name" value="VOLTAGE-GATED CATION CHANNEL CALCIUM AND SODIUM"/>
    <property type="match status" value="1"/>
</dbReference>
<keyword evidence="8" id="KW-1185">Reference proteome</keyword>
<dbReference type="InterPro" id="IPR005821">
    <property type="entry name" value="Ion_trans_dom"/>
</dbReference>
<feature type="transmembrane region" description="Helical" evidence="5">
    <location>
        <begin position="262"/>
        <end position="289"/>
    </location>
</feature>
<evidence type="ECO:0000313" key="7">
    <source>
        <dbReference type="EMBL" id="CAJ1379666.1"/>
    </source>
</evidence>
<feature type="transmembrane region" description="Helical" evidence="5">
    <location>
        <begin position="123"/>
        <end position="143"/>
    </location>
</feature>
<comment type="subcellular location">
    <subcellularLocation>
        <location evidence="1">Membrane</location>
        <topology evidence="1">Multi-pass membrane protein</topology>
    </subcellularLocation>
</comment>
<dbReference type="AlphaFoldDB" id="A0AA36MTQ3"/>
<evidence type="ECO:0000256" key="5">
    <source>
        <dbReference type="SAM" id="Phobius"/>
    </source>
</evidence>
<dbReference type="EMBL" id="CAUJNA010000648">
    <property type="protein sequence ID" value="CAJ1379666.1"/>
    <property type="molecule type" value="Genomic_DNA"/>
</dbReference>
<dbReference type="SUPFAM" id="SSF81324">
    <property type="entry name" value="Voltage-gated potassium channels"/>
    <property type="match status" value="1"/>
</dbReference>
<evidence type="ECO:0000256" key="4">
    <source>
        <dbReference type="ARBA" id="ARBA00023136"/>
    </source>
</evidence>
<dbReference type="Proteomes" id="UP001178507">
    <property type="component" value="Unassembled WGS sequence"/>
</dbReference>
<keyword evidence="3 5" id="KW-1133">Transmembrane helix</keyword>
<sequence>MEVPEGSLFMGAVRTSLMSPPEKDGVSKILFEQEPGPVEEVTSADPSPGVMMEPDGLEGVFSGEVASFNFRKNRDSARHSFVRKALQEHQDKANNQSSRLAQLRASAEPRIDTRGTWRRQLDVFVSSPVFVNFIMVLIMMNVVLLGVEVDLSATLGQSDVPGWFGMANTLIVCVFVVEVMLKILAQGCFEYWCGQEALWNIMDVIIITVSVVETSIDLWAQTVSSGAANSSHLRLVRSIRLARALRGVRVVRIFRYVSALRTLALCIVSTVGSLLWTLVLLVLLFYTFGVPWKMRGGRR</sequence>
<gene>
    <name evidence="7" type="ORF">EVOR1521_LOCUS7843</name>
</gene>
<dbReference type="PANTHER" id="PTHR10037:SF62">
    <property type="entry name" value="SODIUM CHANNEL PROTEIN 60E"/>
    <property type="match status" value="1"/>
</dbReference>
<feature type="transmembrane region" description="Helical" evidence="5">
    <location>
        <begin position="163"/>
        <end position="185"/>
    </location>
</feature>
<evidence type="ECO:0000313" key="8">
    <source>
        <dbReference type="Proteomes" id="UP001178507"/>
    </source>
</evidence>
<feature type="domain" description="Ion transport" evidence="6">
    <location>
        <begin position="128"/>
        <end position="290"/>
    </location>
</feature>
<dbReference type="InterPro" id="IPR027359">
    <property type="entry name" value="Volt_channel_dom_sf"/>
</dbReference>
<keyword evidence="4 5" id="KW-0472">Membrane</keyword>